<evidence type="ECO:0000256" key="5">
    <source>
        <dbReference type="ARBA" id="ARBA00022840"/>
    </source>
</evidence>
<dbReference type="GO" id="GO:0035556">
    <property type="term" value="P:intracellular signal transduction"/>
    <property type="evidence" value="ECO:0007669"/>
    <property type="project" value="TreeGrafter"/>
</dbReference>
<dbReference type="GO" id="GO:0005737">
    <property type="term" value="C:cytoplasm"/>
    <property type="evidence" value="ECO:0007669"/>
    <property type="project" value="TreeGrafter"/>
</dbReference>
<feature type="compositionally biased region" description="Gly residues" evidence="6">
    <location>
        <begin position="1341"/>
        <end position="1351"/>
    </location>
</feature>
<proteinExistence type="predicted"/>
<evidence type="ECO:0000313" key="8">
    <source>
        <dbReference type="EMBL" id="KAF4671453.1"/>
    </source>
</evidence>
<feature type="region of interest" description="Disordered" evidence="6">
    <location>
        <begin position="565"/>
        <end position="593"/>
    </location>
</feature>
<evidence type="ECO:0000259" key="7">
    <source>
        <dbReference type="PROSITE" id="PS50011"/>
    </source>
</evidence>
<evidence type="ECO:0000256" key="2">
    <source>
        <dbReference type="ARBA" id="ARBA00022679"/>
    </source>
</evidence>
<dbReference type="Gene3D" id="1.10.510.10">
    <property type="entry name" value="Transferase(Phosphotransferase) domain 1"/>
    <property type="match status" value="1"/>
</dbReference>
<feature type="domain" description="Protein kinase" evidence="7">
    <location>
        <begin position="890"/>
        <end position="1146"/>
    </location>
</feature>
<feature type="region of interest" description="Disordered" evidence="6">
    <location>
        <begin position="164"/>
        <end position="189"/>
    </location>
</feature>
<gene>
    <name evidence="8" type="primary">PTK2</name>
    <name evidence="8" type="ORF">FOZ61_000075</name>
</gene>
<dbReference type="EMBL" id="JABAHT010000001">
    <property type="protein sequence ID" value="KAF4671453.1"/>
    <property type="molecule type" value="Genomic_DNA"/>
</dbReference>
<keyword evidence="3" id="KW-0547">Nucleotide-binding</keyword>
<name>A0A7J6MIT7_PEROL</name>
<dbReference type="InterPro" id="IPR029044">
    <property type="entry name" value="Nucleotide-diphossugar_trans"/>
</dbReference>
<dbReference type="PROSITE" id="PS50011">
    <property type="entry name" value="PROTEIN_KINASE_DOM"/>
    <property type="match status" value="1"/>
</dbReference>
<evidence type="ECO:0000256" key="4">
    <source>
        <dbReference type="ARBA" id="ARBA00022777"/>
    </source>
</evidence>
<dbReference type="InterPro" id="IPR008271">
    <property type="entry name" value="Ser/Thr_kinase_AS"/>
</dbReference>
<evidence type="ECO:0000256" key="3">
    <source>
        <dbReference type="ARBA" id="ARBA00022741"/>
    </source>
</evidence>
<dbReference type="PANTHER" id="PTHR24346">
    <property type="entry name" value="MAP/MICROTUBULE AFFINITY-REGULATING KINASE"/>
    <property type="match status" value="1"/>
</dbReference>
<comment type="caution">
    <text evidence="8">The sequence shown here is derived from an EMBL/GenBank/DDBJ whole genome shotgun (WGS) entry which is preliminary data.</text>
</comment>
<dbReference type="InterPro" id="IPR002495">
    <property type="entry name" value="Glyco_trans_8"/>
</dbReference>
<dbReference type="PROSITE" id="PS00108">
    <property type="entry name" value="PROTEIN_KINASE_ST"/>
    <property type="match status" value="1"/>
</dbReference>
<sequence length="1472" mass="164359">MSSSSHSSPTRKRPRVGSRSELPGPPDECANPAPSDERLLTAGVVRGHSPGDPREKRTVATLVESVCSETAKIPSRPTQLKNVHVHDGGVVATVDNIPKAVDWLSIKKALDEKLGDLPSPVEGNAVTFATKVDPHSRSCFVLFKPFDVDEEFFRRMNFKVNANSATSSPNCKVASSSQAELEGDHSPGDDSTVPFYELQTVPLYGIDLQEALKKLPAHVLRKRESRAKAQRLKRNEQTPILSDCTSTPIDCCSCLLTSPSPKALRTARSVRQAYPMVIQSLHISSRPADISIVLGWSLKHRGRTQHDMVLLHTADVPVEFLDSLRRVWDCREVEYIRNVSTRLFLNFKGSRFKDVFTKLRVLELTEYSKVCLLDSDMLVRDNIDEIFDLQPPAALVRGTFPPRHGAKVPVTSFWNGHRQITGINGGCMLLEPSKEVFNCMMDEVSYYNNPAHWPTCGAEQEYLTRWYASRSHQQWSHISCRYNFQIHLNQYGSAEWHHYNCKTFPGVKILHYSGNLCSPFEFVTDVMIEHGFTVDETIAYIAEIPLIAHREQARQVQLQRELIEEKESPGARDPGNCIESSKKNGGGIGTLRHDAEIPDIGLRKAEALDESETENNEDTSELDFGKCLNHLSKEFPCTNPVRYHYYGTQYSRCCKLDRYIHPSWGPRDAEAVIEWMLAFKNLISELPQVTDILRALRQEKQRLFEAAQLENSEAEAAAGLNTLDVFLWGSSFILSGKKQLASILILRDVSKGVTLVFWREAPKKVTMPHPSGHHHYIQGRCFDNSSIPAAYRGGRHPKAERPAPVINLPKPDENILCSGQFDFSHRVAASCDSMHASGVDLCGSMEYSADFEDRWLYPGDARLTEEDRQQALAQKRMMDLLRDRGYEDISPLPDDVQGGEAWVVYCSKNGSDYVAKMKPIDNNVLIEAETLSRLQSSVTHPYIVQLCDFILTDCLLCLLFEAVHPVGMDLVEVLAMERYHGAVDPLRMRKWMLQLCLALEYSHAHSVWHRDIKAENVMIDSNDNARLLDFGMAAFARTFTGLEQSSELDGEERHRFFGTEQYAAPEVILHQEYTAKVDLWGLGVILHQVYQGRAPSMDYSDTPGRLRIQGPLRPMNPWVMEAMLGLLDPDPDRRWGFDQIYACRWMQESDDFNVDAPVGETRALSGRELIERISLQPGEPPVWVSLKAAATCFSWDPHGIPRDKAGAFLRGLQSRQLRTELSSVQVARGRETGNIAVEVSDMLTVNPGDGKIFMSVNGGLGLCTPMQCPPNVACDHRSAAFTDHSALGLALTAAYGLDETTSSVYPGGGSSSSNATIVPGRTLEQRLSSLSARGSRPGQTGVKGGVSGNGRGSSEQAPLPPKMITFLSVDREVLVRKVKGRVKLWVSLARHVEFIWRAVDRSEVSEVISKLQPLLHRMRALRASYPGLPAFAVEITDLVRGNDSDKLFVTVNGGIGRVFVLLGKGNSRMTKF</sequence>
<dbReference type="GO" id="GO:0016757">
    <property type="term" value="F:glycosyltransferase activity"/>
    <property type="evidence" value="ECO:0007669"/>
    <property type="project" value="InterPro"/>
</dbReference>
<keyword evidence="1" id="KW-0723">Serine/threonine-protein kinase</keyword>
<dbReference type="GO" id="GO:0005524">
    <property type="term" value="F:ATP binding"/>
    <property type="evidence" value="ECO:0007669"/>
    <property type="project" value="UniProtKB-KW"/>
</dbReference>
<dbReference type="Proteomes" id="UP000570595">
    <property type="component" value="Unassembled WGS sequence"/>
</dbReference>
<dbReference type="SUPFAM" id="SSF53448">
    <property type="entry name" value="Nucleotide-diphospho-sugar transferases"/>
    <property type="match status" value="1"/>
</dbReference>
<dbReference type="PANTHER" id="PTHR24346:SF82">
    <property type="entry name" value="KP78A-RELATED"/>
    <property type="match status" value="1"/>
</dbReference>
<dbReference type="SUPFAM" id="SSF56112">
    <property type="entry name" value="Protein kinase-like (PK-like)"/>
    <property type="match status" value="1"/>
</dbReference>
<dbReference type="SMART" id="SM00220">
    <property type="entry name" value="S_TKc"/>
    <property type="match status" value="1"/>
</dbReference>
<dbReference type="InterPro" id="IPR000719">
    <property type="entry name" value="Prot_kinase_dom"/>
</dbReference>
<accession>A0A7J6MIT7</accession>
<dbReference type="GO" id="GO:0004674">
    <property type="term" value="F:protein serine/threonine kinase activity"/>
    <property type="evidence" value="ECO:0007669"/>
    <property type="project" value="UniProtKB-KW"/>
</dbReference>
<dbReference type="Gene3D" id="3.90.550.10">
    <property type="entry name" value="Spore Coat Polysaccharide Biosynthesis Protein SpsA, Chain A"/>
    <property type="match status" value="1"/>
</dbReference>
<organism evidence="8 9">
    <name type="scientific">Perkinsus olseni</name>
    <name type="common">Perkinsus atlanticus</name>
    <dbReference type="NCBI Taxonomy" id="32597"/>
    <lineage>
        <taxon>Eukaryota</taxon>
        <taxon>Sar</taxon>
        <taxon>Alveolata</taxon>
        <taxon>Perkinsozoa</taxon>
        <taxon>Perkinsea</taxon>
        <taxon>Perkinsida</taxon>
        <taxon>Perkinsidae</taxon>
        <taxon>Perkinsus</taxon>
    </lineage>
</organism>
<evidence type="ECO:0000313" key="9">
    <source>
        <dbReference type="Proteomes" id="UP000570595"/>
    </source>
</evidence>
<dbReference type="InterPro" id="IPR011009">
    <property type="entry name" value="Kinase-like_dom_sf"/>
</dbReference>
<keyword evidence="2" id="KW-0808">Transferase</keyword>
<evidence type="ECO:0000256" key="1">
    <source>
        <dbReference type="ARBA" id="ARBA00022527"/>
    </source>
</evidence>
<dbReference type="OrthoDB" id="10252171at2759"/>
<keyword evidence="4" id="KW-0418">Kinase</keyword>
<keyword evidence="5" id="KW-0067">ATP-binding</keyword>
<feature type="region of interest" description="Disordered" evidence="6">
    <location>
        <begin position="1"/>
        <end position="55"/>
    </location>
</feature>
<dbReference type="CDD" id="cd00180">
    <property type="entry name" value="PKc"/>
    <property type="match status" value="1"/>
</dbReference>
<evidence type="ECO:0000256" key="6">
    <source>
        <dbReference type="SAM" id="MobiDB-lite"/>
    </source>
</evidence>
<feature type="compositionally biased region" description="Polar residues" evidence="6">
    <location>
        <begin position="164"/>
        <end position="179"/>
    </location>
</feature>
<dbReference type="Pfam" id="PF01501">
    <property type="entry name" value="Glyco_transf_8"/>
    <property type="match status" value="1"/>
</dbReference>
<reference evidence="8 9" key="1">
    <citation type="submission" date="2020-04" db="EMBL/GenBank/DDBJ databases">
        <title>Perkinsus olseni comparative genomics.</title>
        <authorList>
            <person name="Bogema D.R."/>
        </authorList>
    </citation>
    <scope>NUCLEOTIDE SEQUENCE [LARGE SCALE GENOMIC DNA]</scope>
    <source>
        <strain evidence="8">ATCC PRA-179</strain>
    </source>
</reference>
<protein>
    <submittedName>
        <fullName evidence="8">Putative serine/threonine protein phosphatase</fullName>
    </submittedName>
</protein>
<dbReference type="Pfam" id="PF00069">
    <property type="entry name" value="Pkinase"/>
    <property type="match status" value="1"/>
</dbReference>
<feature type="region of interest" description="Disordered" evidence="6">
    <location>
        <begin position="1329"/>
        <end position="1358"/>
    </location>
</feature>